<feature type="transmembrane region" description="Helical" evidence="1">
    <location>
        <begin position="20"/>
        <end position="39"/>
    </location>
</feature>
<keyword evidence="1" id="KW-1133">Transmembrane helix</keyword>
<keyword evidence="1" id="KW-0812">Transmembrane</keyword>
<evidence type="ECO:0000256" key="1">
    <source>
        <dbReference type="SAM" id="Phobius"/>
    </source>
</evidence>
<evidence type="ECO:0000313" key="2">
    <source>
        <dbReference type="EMBL" id="BAT21394.1"/>
    </source>
</evidence>
<feature type="transmembrane region" description="Helical" evidence="1">
    <location>
        <begin position="154"/>
        <end position="171"/>
    </location>
</feature>
<feature type="transmembrane region" description="Helical" evidence="1">
    <location>
        <begin position="114"/>
        <end position="134"/>
    </location>
</feature>
<reference evidence="2" key="1">
    <citation type="journal article" date="2016" name="J. Bacteriol.">
        <title>Functional Analysis of Genes Involved in the Biosynthesis of Enterocin NKR-5-3B, a Novel Circular Bacteriocin.</title>
        <authorList>
            <person name="Perez R.H."/>
            <person name="Ishibashi N."/>
            <person name="Inoue T."/>
            <person name="Himeno K."/>
            <person name="Masuda Y."/>
            <person name="Sawa N."/>
            <person name="Zendo T."/>
            <person name="Wilaipun P."/>
            <person name="Leelawatcharamas V."/>
            <person name="Nakayama J."/>
            <person name="Sonomoto K."/>
        </authorList>
    </citation>
    <scope>NUCLEOTIDE SEQUENCE</scope>
    <source>
        <strain evidence="2">NKR-5-3</strain>
    </source>
</reference>
<organism evidence="2">
    <name type="scientific">Enterococcus faecium</name>
    <name type="common">Streptococcus faecium</name>
    <dbReference type="NCBI Taxonomy" id="1352"/>
    <lineage>
        <taxon>Bacteria</taxon>
        <taxon>Bacillati</taxon>
        <taxon>Bacillota</taxon>
        <taxon>Bacilli</taxon>
        <taxon>Lactobacillales</taxon>
        <taxon>Enterococcaceae</taxon>
        <taxon>Enterococcus</taxon>
    </lineage>
</organism>
<protein>
    <submittedName>
        <fullName evidence="2">Protein involved in maturation</fullName>
    </submittedName>
</protein>
<gene>
    <name evidence="2" type="primary">enkB2</name>
</gene>
<sequence>MGGILIDTLDVNINIKKRVILFFVVSIFIFLILFLFYQYSGILQTEELVSTPPVKGIEYVEAIFVNNLLNYLQYLFFPVAPALIIKDDILLSVPIAQSAINFGVIQTLKNLFPHGFLEIPNILCFQFLSITMFYQLFFKGWKTLVPTFMKLRKVYLASLLVILIAAIVEGVF</sequence>
<name>A0A0P0YKW6_ENTFC</name>
<dbReference type="AlphaFoldDB" id="A0A0P0YKW6"/>
<proteinExistence type="predicted"/>
<keyword evidence="1" id="KW-0472">Membrane</keyword>
<accession>A0A0P0YKW6</accession>
<feature type="transmembrane region" description="Helical" evidence="1">
    <location>
        <begin position="59"/>
        <end position="77"/>
    </location>
</feature>
<dbReference type="EMBL" id="LC068607">
    <property type="protein sequence ID" value="BAT21394.1"/>
    <property type="molecule type" value="Genomic_DNA"/>
</dbReference>